<reference evidence="2 3" key="1">
    <citation type="submission" date="2017-03" db="EMBL/GenBank/DDBJ databases">
        <authorList>
            <person name="Afonso C.L."/>
            <person name="Miller P.J."/>
            <person name="Scott M.A."/>
            <person name="Spackman E."/>
            <person name="Goraichik I."/>
            <person name="Dimitrov K.M."/>
            <person name="Suarez D.L."/>
            <person name="Swayne D.E."/>
        </authorList>
    </citation>
    <scope>NUCLEOTIDE SEQUENCE [LARGE SCALE GENOMIC DNA]</scope>
    <source>
        <strain evidence="2 3">CECT 7691</strain>
    </source>
</reference>
<dbReference type="InParanoid" id="A0A1Y5SK99"/>
<organism evidence="2 3">
    <name type="scientific">Oceanibacterium hippocampi</name>
    <dbReference type="NCBI Taxonomy" id="745714"/>
    <lineage>
        <taxon>Bacteria</taxon>
        <taxon>Pseudomonadati</taxon>
        <taxon>Pseudomonadota</taxon>
        <taxon>Alphaproteobacteria</taxon>
        <taxon>Sneathiellales</taxon>
        <taxon>Sneathiellaceae</taxon>
        <taxon>Oceanibacterium</taxon>
    </lineage>
</organism>
<keyword evidence="3" id="KW-1185">Reference proteome</keyword>
<dbReference type="Proteomes" id="UP000193200">
    <property type="component" value="Unassembled WGS sequence"/>
</dbReference>
<evidence type="ECO:0000313" key="2">
    <source>
        <dbReference type="EMBL" id="SLN39626.1"/>
    </source>
</evidence>
<evidence type="ECO:0000256" key="1">
    <source>
        <dbReference type="SAM" id="Phobius"/>
    </source>
</evidence>
<accession>A0A1Y5SK99</accession>
<dbReference type="PANTHER" id="PTHR34821">
    <property type="entry name" value="INNER MEMBRANE PROTEIN YDCZ"/>
    <property type="match status" value="1"/>
</dbReference>
<keyword evidence="1" id="KW-1133">Transmembrane helix</keyword>
<feature type="transmembrane region" description="Helical" evidence="1">
    <location>
        <begin position="93"/>
        <end position="113"/>
    </location>
</feature>
<dbReference type="InterPro" id="IPR006750">
    <property type="entry name" value="YdcZ"/>
</dbReference>
<dbReference type="Pfam" id="PF04657">
    <property type="entry name" value="DMT_YdcZ"/>
    <property type="match status" value="1"/>
</dbReference>
<gene>
    <name evidence="2" type="ORF">OCH7691_01656</name>
</gene>
<dbReference type="AlphaFoldDB" id="A0A1Y5SK99"/>
<evidence type="ECO:0008006" key="4">
    <source>
        <dbReference type="Google" id="ProtNLM"/>
    </source>
</evidence>
<sequence>MDVAFMAWAFAAGAAIPVQAGLNAVLSRSVGGPLVAAFVSFLVGTLVLLAYNLATGTRWPRLPEMASVPLWAWVGGALGAFFVVSFTATAPKLGAATMIGCIIAGQLTISLLLDHFGLVGYAEQAITPLRLLGAMMLLGGVLLVRLG</sequence>
<dbReference type="OrthoDB" id="7864805at2"/>
<keyword evidence="1" id="KW-0472">Membrane</keyword>
<name>A0A1Y5SK99_9PROT</name>
<dbReference type="GO" id="GO:0005886">
    <property type="term" value="C:plasma membrane"/>
    <property type="evidence" value="ECO:0007669"/>
    <property type="project" value="TreeGrafter"/>
</dbReference>
<dbReference type="RefSeq" id="WP_085882857.1">
    <property type="nucleotide sequence ID" value="NZ_FWFR01000001.1"/>
</dbReference>
<proteinExistence type="predicted"/>
<evidence type="ECO:0000313" key="3">
    <source>
        <dbReference type="Proteomes" id="UP000193200"/>
    </source>
</evidence>
<feature type="transmembrane region" description="Helical" evidence="1">
    <location>
        <begin position="30"/>
        <end position="54"/>
    </location>
</feature>
<feature type="transmembrane region" description="Helical" evidence="1">
    <location>
        <begin position="66"/>
        <end position="87"/>
    </location>
</feature>
<dbReference type="FunCoup" id="A0A1Y5SK99">
    <property type="interactions" value="56"/>
</dbReference>
<feature type="transmembrane region" description="Helical" evidence="1">
    <location>
        <begin position="125"/>
        <end position="144"/>
    </location>
</feature>
<protein>
    <recommendedName>
        <fullName evidence="4">Inner membrane protein YdcZ</fullName>
    </recommendedName>
</protein>
<dbReference type="PANTHER" id="PTHR34821:SF2">
    <property type="entry name" value="INNER MEMBRANE PROTEIN YDCZ"/>
    <property type="match status" value="1"/>
</dbReference>
<keyword evidence="1" id="KW-0812">Transmembrane</keyword>
<dbReference type="EMBL" id="FWFR01000001">
    <property type="protein sequence ID" value="SLN39626.1"/>
    <property type="molecule type" value="Genomic_DNA"/>
</dbReference>